<dbReference type="InterPro" id="IPR036864">
    <property type="entry name" value="Zn2-C6_fun-type_DNA-bd_sf"/>
</dbReference>
<dbReference type="PROSITE" id="PS00463">
    <property type="entry name" value="ZN2_CY6_FUNGAL_1"/>
    <property type="match status" value="1"/>
</dbReference>
<comment type="caution">
    <text evidence="8">The sequence shown here is derived from an EMBL/GenBank/DDBJ whole genome shotgun (WGS) entry which is preliminary data.</text>
</comment>
<organism evidence="8 9">
    <name type="scientific">Aspergillus nanangensis</name>
    <dbReference type="NCBI Taxonomy" id="2582783"/>
    <lineage>
        <taxon>Eukaryota</taxon>
        <taxon>Fungi</taxon>
        <taxon>Dikarya</taxon>
        <taxon>Ascomycota</taxon>
        <taxon>Pezizomycotina</taxon>
        <taxon>Eurotiomycetes</taxon>
        <taxon>Eurotiomycetidae</taxon>
        <taxon>Eurotiales</taxon>
        <taxon>Aspergillaceae</taxon>
        <taxon>Aspergillus</taxon>
        <taxon>Aspergillus subgen. Circumdati</taxon>
    </lineage>
</organism>
<sequence>MGSIQGSKKAGRTSRRVKGCYECSQRRISCDRTQPQCEKCVQKGLQCSGLGVRYRFNNGVAARGKLAGKTVTGDTQDTATTTSSSSNISAILKSKLSQNPVLKAPSVGAQGRDQESQTGSNHTIDFISNHLDPLESWKRSLVNYWSDHIAPTMVAVDDEANGYRTMILPAVELEESLLCAISAASSYHLALRLSYPDKTKQYAQQMYTEVINGLVRKSQQIVASGTGQDPPILVVLTIIVMLVCAMITGSCDFPILFRMLSSLHAFSNSEASNWRENISFKGFLDSQVRKFELYAGPLIDESEGLKKVQGAMMSYEGLECLSRCVHLHPEYSISLQYNLSLIQQACEIYSLRVSNILDDETSMSLVASFKDTLSQYPSSGQGRNTIIWATFIAAAESSHPQHQAFFRNIFTEFYSMNGFGNILIALKMLEDIWNRDPEQKWTSILPTWGVFVM</sequence>
<evidence type="ECO:0000256" key="2">
    <source>
        <dbReference type="ARBA" id="ARBA00023015"/>
    </source>
</evidence>
<protein>
    <recommendedName>
        <fullName evidence="7">Zn(2)-C6 fungal-type domain-containing protein</fullName>
    </recommendedName>
</protein>
<evidence type="ECO:0000256" key="6">
    <source>
        <dbReference type="SAM" id="MobiDB-lite"/>
    </source>
</evidence>
<gene>
    <name evidence="8" type="ORF">FE257_010258</name>
</gene>
<dbReference type="GO" id="GO:0005634">
    <property type="term" value="C:nucleus"/>
    <property type="evidence" value="ECO:0007669"/>
    <property type="project" value="UniProtKB-SubCell"/>
</dbReference>
<proteinExistence type="predicted"/>
<dbReference type="GO" id="GO:0000981">
    <property type="term" value="F:DNA-binding transcription factor activity, RNA polymerase II-specific"/>
    <property type="evidence" value="ECO:0007669"/>
    <property type="project" value="InterPro"/>
</dbReference>
<reference evidence="8" key="2">
    <citation type="submission" date="2020-02" db="EMBL/GenBank/DDBJ databases">
        <authorList>
            <person name="Gilchrist C.L.M."/>
            <person name="Chooi Y.-H."/>
        </authorList>
    </citation>
    <scope>NUCLEOTIDE SEQUENCE</scope>
    <source>
        <strain evidence="8">MST-FP2251</strain>
    </source>
</reference>
<evidence type="ECO:0000259" key="7">
    <source>
        <dbReference type="PROSITE" id="PS50048"/>
    </source>
</evidence>
<evidence type="ECO:0000256" key="4">
    <source>
        <dbReference type="ARBA" id="ARBA00023163"/>
    </source>
</evidence>
<evidence type="ECO:0000256" key="3">
    <source>
        <dbReference type="ARBA" id="ARBA00023125"/>
    </source>
</evidence>
<evidence type="ECO:0000313" key="9">
    <source>
        <dbReference type="Proteomes" id="UP001194746"/>
    </source>
</evidence>
<dbReference type="SUPFAM" id="SSF57701">
    <property type="entry name" value="Zn2/Cys6 DNA-binding domain"/>
    <property type="match status" value="1"/>
</dbReference>
<dbReference type="GO" id="GO:0045944">
    <property type="term" value="P:positive regulation of transcription by RNA polymerase II"/>
    <property type="evidence" value="ECO:0007669"/>
    <property type="project" value="TreeGrafter"/>
</dbReference>
<keyword evidence="9" id="KW-1185">Reference proteome</keyword>
<keyword evidence="5" id="KW-0539">Nucleus</keyword>
<dbReference type="PANTHER" id="PTHR37534:SF17">
    <property type="entry name" value="ZN(2)-C6 FUNGAL-TYPE DOMAIN-CONTAINING PROTEIN"/>
    <property type="match status" value="1"/>
</dbReference>
<dbReference type="GO" id="GO:0008270">
    <property type="term" value="F:zinc ion binding"/>
    <property type="evidence" value="ECO:0007669"/>
    <property type="project" value="InterPro"/>
</dbReference>
<accession>A0AAD4CKG4</accession>
<dbReference type="CDD" id="cd00067">
    <property type="entry name" value="GAL4"/>
    <property type="match status" value="1"/>
</dbReference>
<evidence type="ECO:0000256" key="1">
    <source>
        <dbReference type="ARBA" id="ARBA00004123"/>
    </source>
</evidence>
<dbReference type="PROSITE" id="PS50048">
    <property type="entry name" value="ZN2_CY6_FUNGAL_2"/>
    <property type="match status" value="1"/>
</dbReference>
<reference evidence="8" key="1">
    <citation type="journal article" date="2019" name="Beilstein J. Org. Chem.">
        <title>Nanangenines: drimane sesquiterpenoids as the dominant metabolite cohort of a novel Australian fungus, Aspergillus nanangensis.</title>
        <authorList>
            <person name="Lacey H.J."/>
            <person name="Gilchrist C.L.M."/>
            <person name="Crombie A."/>
            <person name="Kalaitzis J.A."/>
            <person name="Vuong D."/>
            <person name="Rutledge P.J."/>
            <person name="Turner P."/>
            <person name="Pitt J.I."/>
            <person name="Lacey E."/>
            <person name="Chooi Y.H."/>
            <person name="Piggott A.M."/>
        </authorList>
    </citation>
    <scope>NUCLEOTIDE SEQUENCE</scope>
    <source>
        <strain evidence="8">MST-FP2251</strain>
    </source>
</reference>
<dbReference type="AlphaFoldDB" id="A0AAD4CKG4"/>
<dbReference type="SMART" id="SM00066">
    <property type="entry name" value="GAL4"/>
    <property type="match status" value="1"/>
</dbReference>
<name>A0AAD4CKG4_ASPNN</name>
<dbReference type="Pfam" id="PF11951">
    <property type="entry name" value="Fungal_trans_2"/>
    <property type="match status" value="2"/>
</dbReference>
<dbReference type="InterPro" id="IPR001138">
    <property type="entry name" value="Zn2Cys6_DnaBD"/>
</dbReference>
<dbReference type="GO" id="GO:0000976">
    <property type="term" value="F:transcription cis-regulatory region binding"/>
    <property type="evidence" value="ECO:0007669"/>
    <property type="project" value="TreeGrafter"/>
</dbReference>
<comment type="subcellular location">
    <subcellularLocation>
        <location evidence="1">Nucleus</location>
    </subcellularLocation>
</comment>
<dbReference type="Gene3D" id="4.10.240.10">
    <property type="entry name" value="Zn(2)-C6 fungal-type DNA-binding domain"/>
    <property type="match status" value="1"/>
</dbReference>
<feature type="region of interest" description="Disordered" evidence="6">
    <location>
        <begin position="102"/>
        <end position="124"/>
    </location>
</feature>
<dbReference type="PANTHER" id="PTHR37534">
    <property type="entry name" value="TRANSCRIPTIONAL ACTIVATOR PROTEIN UGA3"/>
    <property type="match status" value="1"/>
</dbReference>
<dbReference type="Pfam" id="PF00172">
    <property type="entry name" value="Zn_clus"/>
    <property type="match status" value="1"/>
</dbReference>
<feature type="domain" description="Zn(2)-C6 fungal-type" evidence="7">
    <location>
        <begin position="19"/>
        <end position="48"/>
    </location>
</feature>
<dbReference type="EMBL" id="VCAU01000062">
    <property type="protein sequence ID" value="KAF9887403.1"/>
    <property type="molecule type" value="Genomic_DNA"/>
</dbReference>
<dbReference type="InterPro" id="IPR021858">
    <property type="entry name" value="Fun_TF"/>
</dbReference>
<dbReference type="Proteomes" id="UP001194746">
    <property type="component" value="Unassembled WGS sequence"/>
</dbReference>
<evidence type="ECO:0000256" key="5">
    <source>
        <dbReference type="ARBA" id="ARBA00023242"/>
    </source>
</evidence>
<evidence type="ECO:0000313" key="8">
    <source>
        <dbReference type="EMBL" id="KAF9887403.1"/>
    </source>
</evidence>
<keyword evidence="2" id="KW-0805">Transcription regulation</keyword>
<keyword evidence="4" id="KW-0804">Transcription</keyword>
<keyword evidence="3" id="KW-0238">DNA-binding</keyword>